<feature type="domain" description="ABC transporter" evidence="11">
    <location>
        <begin position="1249"/>
        <end position="1465"/>
    </location>
</feature>
<dbReference type="SUPFAM" id="SSF90123">
    <property type="entry name" value="ABC transporter transmembrane region"/>
    <property type="match status" value="2"/>
</dbReference>
<evidence type="ECO:0000256" key="10">
    <source>
        <dbReference type="SAM" id="Phobius"/>
    </source>
</evidence>
<feature type="transmembrane region" description="Helical" evidence="10">
    <location>
        <begin position="975"/>
        <end position="1005"/>
    </location>
</feature>
<dbReference type="Gene3D" id="3.40.50.300">
    <property type="entry name" value="P-loop containing nucleotide triphosphate hydrolases"/>
    <property type="match status" value="2"/>
</dbReference>
<evidence type="ECO:0000256" key="1">
    <source>
        <dbReference type="ARBA" id="ARBA00004141"/>
    </source>
</evidence>
<dbReference type="Gene3D" id="1.20.1560.10">
    <property type="entry name" value="ABC transporter type 1, transmembrane domain"/>
    <property type="match status" value="2"/>
</dbReference>
<dbReference type="Pfam" id="PF00664">
    <property type="entry name" value="ABC_membrane"/>
    <property type="match status" value="2"/>
</dbReference>
<feature type="transmembrane region" description="Helical" evidence="10">
    <location>
        <begin position="556"/>
        <end position="580"/>
    </location>
</feature>
<dbReference type="Pfam" id="PF00005">
    <property type="entry name" value="ABC_tran"/>
    <property type="match status" value="2"/>
</dbReference>
<evidence type="ECO:0000256" key="5">
    <source>
        <dbReference type="ARBA" id="ARBA00022741"/>
    </source>
</evidence>
<feature type="transmembrane region" description="Helical" evidence="10">
    <location>
        <begin position="282"/>
        <end position="303"/>
    </location>
</feature>
<reference evidence="13" key="1">
    <citation type="submission" date="2023-03" db="EMBL/GenBank/DDBJ databases">
        <title>Complete genome of Cladonia borealis.</title>
        <authorList>
            <person name="Park H."/>
        </authorList>
    </citation>
    <scope>NUCLEOTIDE SEQUENCE</scope>
    <source>
        <strain evidence="13">ANT050790</strain>
    </source>
</reference>
<feature type="transmembrane region" description="Helical" evidence="10">
    <location>
        <begin position="323"/>
        <end position="344"/>
    </location>
</feature>
<evidence type="ECO:0000259" key="12">
    <source>
        <dbReference type="PROSITE" id="PS50929"/>
    </source>
</evidence>
<keyword evidence="5" id="KW-0547">Nucleotide-binding</keyword>
<dbReference type="FunFam" id="3.40.50.300:FF:001577">
    <property type="entry name" value="ABC bile acid transporter"/>
    <property type="match status" value="1"/>
</dbReference>
<dbReference type="CDD" id="cd18604">
    <property type="entry name" value="ABC_6TM_VMR1_D2_like"/>
    <property type="match status" value="1"/>
</dbReference>
<dbReference type="PANTHER" id="PTHR24223">
    <property type="entry name" value="ATP-BINDING CASSETTE SUB-FAMILY C"/>
    <property type="match status" value="1"/>
</dbReference>
<dbReference type="FunFam" id="3.40.50.300:FF:001751">
    <property type="entry name" value="ABC bile acid transporter"/>
    <property type="match status" value="1"/>
</dbReference>
<keyword evidence="6" id="KW-0067">ATP-binding</keyword>
<dbReference type="InterPro" id="IPR017871">
    <property type="entry name" value="ABC_transporter-like_CS"/>
</dbReference>
<feature type="compositionally biased region" description="Polar residues" evidence="9">
    <location>
        <begin position="868"/>
        <end position="879"/>
    </location>
</feature>
<dbReference type="SMART" id="SM00382">
    <property type="entry name" value="AAA"/>
    <property type="match status" value="2"/>
</dbReference>
<organism evidence="13 14">
    <name type="scientific">Cladonia borealis</name>
    <dbReference type="NCBI Taxonomy" id="184061"/>
    <lineage>
        <taxon>Eukaryota</taxon>
        <taxon>Fungi</taxon>
        <taxon>Dikarya</taxon>
        <taxon>Ascomycota</taxon>
        <taxon>Pezizomycotina</taxon>
        <taxon>Lecanoromycetes</taxon>
        <taxon>OSLEUM clade</taxon>
        <taxon>Lecanoromycetidae</taxon>
        <taxon>Lecanorales</taxon>
        <taxon>Lecanorineae</taxon>
        <taxon>Cladoniaceae</taxon>
        <taxon>Cladonia</taxon>
    </lineage>
</organism>
<feature type="transmembrane region" description="Helical" evidence="10">
    <location>
        <begin position="112"/>
        <end position="132"/>
    </location>
</feature>
<feature type="transmembrane region" description="Helical" evidence="10">
    <location>
        <begin position="139"/>
        <end position="158"/>
    </location>
</feature>
<dbReference type="CDD" id="cd03244">
    <property type="entry name" value="ABCC_MRP_domain2"/>
    <property type="match status" value="1"/>
</dbReference>
<evidence type="ECO:0000256" key="9">
    <source>
        <dbReference type="SAM" id="MobiDB-lite"/>
    </source>
</evidence>
<feature type="transmembrane region" description="Helical" evidence="10">
    <location>
        <begin position="1065"/>
        <end position="1091"/>
    </location>
</feature>
<keyword evidence="2" id="KW-0813">Transport</keyword>
<evidence type="ECO:0008006" key="15">
    <source>
        <dbReference type="Google" id="ProtNLM"/>
    </source>
</evidence>
<evidence type="ECO:0000256" key="4">
    <source>
        <dbReference type="ARBA" id="ARBA00022737"/>
    </source>
</evidence>
<evidence type="ECO:0000256" key="6">
    <source>
        <dbReference type="ARBA" id="ARBA00022840"/>
    </source>
</evidence>
<dbReference type="FunFam" id="1.20.1560.10:FF:000013">
    <property type="entry name" value="ABC transporter C family member 2"/>
    <property type="match status" value="1"/>
</dbReference>
<keyword evidence="7 10" id="KW-1133">Transmembrane helix</keyword>
<dbReference type="CDD" id="cd18596">
    <property type="entry name" value="ABC_6TM_VMR1_D1_like"/>
    <property type="match status" value="1"/>
</dbReference>
<keyword evidence="14" id="KW-1185">Reference proteome</keyword>
<keyword evidence="4" id="KW-0677">Repeat</keyword>
<evidence type="ECO:0000256" key="8">
    <source>
        <dbReference type="ARBA" id="ARBA00023136"/>
    </source>
</evidence>
<feature type="domain" description="ABC transmembrane type-1" evidence="12">
    <location>
        <begin position="923"/>
        <end position="1218"/>
    </location>
</feature>
<dbReference type="GO" id="GO:0140359">
    <property type="term" value="F:ABC-type transporter activity"/>
    <property type="evidence" value="ECO:0007669"/>
    <property type="project" value="InterPro"/>
</dbReference>
<dbReference type="PROSITE" id="PS50929">
    <property type="entry name" value="ABC_TM1F"/>
    <property type="match status" value="2"/>
</dbReference>
<feature type="transmembrane region" description="Helical" evidence="10">
    <location>
        <begin position="170"/>
        <end position="191"/>
    </location>
</feature>
<accession>A0AA39V4C7</accession>
<feature type="domain" description="ABC transporter" evidence="11">
    <location>
        <begin position="650"/>
        <end position="874"/>
    </location>
</feature>
<feature type="transmembrane region" description="Helical" evidence="10">
    <location>
        <begin position="88"/>
        <end position="106"/>
    </location>
</feature>
<feature type="transmembrane region" description="Helical" evidence="10">
    <location>
        <begin position="1163"/>
        <end position="1183"/>
    </location>
</feature>
<gene>
    <name evidence="13" type="ORF">JMJ35_001551</name>
</gene>
<feature type="transmembrane region" description="Helical" evidence="10">
    <location>
        <begin position="1111"/>
        <end position="1129"/>
    </location>
</feature>
<dbReference type="InterPro" id="IPR050173">
    <property type="entry name" value="ABC_transporter_C-like"/>
</dbReference>
<dbReference type="PROSITE" id="PS50893">
    <property type="entry name" value="ABC_TRANSPORTER_2"/>
    <property type="match status" value="2"/>
</dbReference>
<dbReference type="Proteomes" id="UP001166286">
    <property type="component" value="Unassembled WGS sequence"/>
</dbReference>
<dbReference type="InterPro" id="IPR011527">
    <property type="entry name" value="ABC1_TM_dom"/>
</dbReference>
<keyword evidence="3 10" id="KW-0812">Transmembrane</keyword>
<dbReference type="CDD" id="cd03250">
    <property type="entry name" value="ABCC_MRP_domain1"/>
    <property type="match status" value="1"/>
</dbReference>
<dbReference type="EMBL" id="JAFEKC020000003">
    <property type="protein sequence ID" value="KAK0515517.1"/>
    <property type="molecule type" value="Genomic_DNA"/>
</dbReference>
<evidence type="ECO:0000256" key="7">
    <source>
        <dbReference type="ARBA" id="ARBA00022989"/>
    </source>
</evidence>
<dbReference type="GO" id="GO:0005524">
    <property type="term" value="F:ATP binding"/>
    <property type="evidence" value="ECO:0007669"/>
    <property type="project" value="UniProtKB-KW"/>
</dbReference>
<evidence type="ECO:0000313" key="13">
    <source>
        <dbReference type="EMBL" id="KAK0515517.1"/>
    </source>
</evidence>
<comment type="subcellular location">
    <subcellularLocation>
        <location evidence="1">Membrane</location>
        <topology evidence="1">Multi-pass membrane protein</topology>
    </subcellularLocation>
</comment>
<sequence length="1465" mass="163614">MTLFKVQQLLPNRNQYYVPWINSEPVLDKRVIHIIYAFPAVVAICVLLARICQPLWSHRPRWTKPFIEELNKHGEVHDQDRKMHYPRLTTALLILVPINLTIQVVTAVFPSVTYAAVLQSLALAIATLLTVVDRPKTAPIGLLAIFTGFLSAEMVAVLSGSVPFIRLNNIAILSKIFVSLVIVGTIFCMPLRDHKLPNSGISPAFDSPTHQLRSPEDNLTLWQFMTVSWMSPLISLGSARQLNDEDVWSLSLEFQHRFLHDKFRELKGSVARRLVAANGLDLILISILSIIESFARFAAPVLLQQLLQAMEDPEIPQTNALTYAIISLIARLIATQSSVLNLWFSRRCYERSRGEMITMIFEKTLGRKIIGSVKRLPADELFAGDGPANSSGAKHPSTLSRGWWKASLSRLSGVFNRNKAVKELKEPAQMGKILNLMRNSNDVYEVAQRFWEAGSLITKPLGLVVSVVLIWRLIGWPCLFGVLTVLLAQALNALITKALLGWERRRRKATDIKLQKVSQFVEAIRHLRWYGWQDYWQEQIMVARQRELNLRIVTRLWGIMISFTNTFASGMFPVAAFYAYTVWADQRLRIDIAFPALQLFSMLEDSLHEIPRLITVLLNAKVAVDRIEDFMSEPDKDQSHQAMNSRGSEIVLHNASFAWPGTPQPVLHDINLQFASGLTVICGKVGAGKTALLQALLGELDKTGGDVSVPDGTIAYCAQRPWLQSMSIRENILFSSPYEVARYKLVLEACALNPDLESFKHGDLSNIGENGIGLSGGQRARVALARAVYSRAKIVLLDDPLSALDHQTAESIVRKCLGGGLMVERNVILVTHRADLCRGFASRTVEVVDGTAQLVDDISGHFLDLTEITSPDSSPNGNQQRREDQDEAIAPEKFMEDEKRAHGGVKFSVYWEYIKAGKIRWWVVLILVLAIHRLVAIGETWFLKQWGEAYSRPVEHISTQPFDNLPSPENDIRPWLLGFFILAASQSTIFFISQCSMLVIVYSAGRKMFMDIMDRVSHATFRFYDVTPVGRLMNRMTSDIGTVDGNISQQFQDVALLVIKWASSIVIIASVTPVFLIVSFILTASFVWIFVHFLPTSQSLRRLEMVSLSPLMSNFGALLEGLTTVRAFAVQSRFQDRVIAVTDAFQKMDHFYWSLQAWLMYRFDALSACSTFLITLLALYTAVSPGLTAFLLVAAAQFVSSTHALCQQYGQLQMDFVSVERVVDLLYLEQEPKGSIQPPASWPSYTGDIVFEDVTLRYAPHLDPSLINVSLRIPGGSTTALLGRTGSGKSTLALSLLATLLPESGRILIGNIDISKVDTQALRNRVTLLAQDPVLFPGSMRQNLDPLDEYSDDACDAVLRRICSAHQWTLETQIDTGGRNLSQGQRQLVGLARAILRRSAIVILDEATASIDKETAMNIQQVLREEMKESTVLTIAHRLEAVKDADYLIKLDNGQLVAQGPPAAT</sequence>
<proteinExistence type="predicted"/>
<dbReference type="GO" id="GO:0016887">
    <property type="term" value="F:ATP hydrolysis activity"/>
    <property type="evidence" value="ECO:0007669"/>
    <property type="project" value="InterPro"/>
</dbReference>
<dbReference type="GO" id="GO:0005737">
    <property type="term" value="C:cytoplasm"/>
    <property type="evidence" value="ECO:0007669"/>
    <property type="project" value="UniProtKB-ARBA"/>
</dbReference>
<feature type="transmembrane region" description="Helical" evidence="10">
    <location>
        <begin position="31"/>
        <end position="52"/>
    </location>
</feature>
<dbReference type="PROSITE" id="PS00211">
    <property type="entry name" value="ABC_TRANSPORTER_1"/>
    <property type="match status" value="2"/>
</dbReference>
<feature type="region of interest" description="Disordered" evidence="9">
    <location>
        <begin position="868"/>
        <end position="887"/>
    </location>
</feature>
<protein>
    <recommendedName>
        <fullName evidence="15">ABC transporter</fullName>
    </recommendedName>
</protein>
<dbReference type="GO" id="GO:0016020">
    <property type="term" value="C:membrane"/>
    <property type="evidence" value="ECO:0007669"/>
    <property type="project" value="UniProtKB-SubCell"/>
</dbReference>
<dbReference type="SUPFAM" id="SSF52540">
    <property type="entry name" value="P-loop containing nucleoside triphosphate hydrolases"/>
    <property type="match status" value="2"/>
</dbReference>
<evidence type="ECO:0000256" key="2">
    <source>
        <dbReference type="ARBA" id="ARBA00022448"/>
    </source>
</evidence>
<keyword evidence="8 10" id="KW-0472">Membrane</keyword>
<dbReference type="InterPro" id="IPR003593">
    <property type="entry name" value="AAA+_ATPase"/>
</dbReference>
<dbReference type="PANTHER" id="PTHR24223:SF415">
    <property type="entry name" value="FI20190P1"/>
    <property type="match status" value="1"/>
</dbReference>
<feature type="domain" description="ABC transmembrane type-1" evidence="12">
    <location>
        <begin position="283"/>
        <end position="619"/>
    </location>
</feature>
<dbReference type="InterPro" id="IPR027417">
    <property type="entry name" value="P-loop_NTPase"/>
</dbReference>
<evidence type="ECO:0000313" key="14">
    <source>
        <dbReference type="Proteomes" id="UP001166286"/>
    </source>
</evidence>
<name>A0AA39V4C7_9LECA</name>
<evidence type="ECO:0000256" key="3">
    <source>
        <dbReference type="ARBA" id="ARBA00022692"/>
    </source>
</evidence>
<evidence type="ECO:0000259" key="11">
    <source>
        <dbReference type="PROSITE" id="PS50893"/>
    </source>
</evidence>
<dbReference type="InterPro" id="IPR036640">
    <property type="entry name" value="ABC1_TM_sf"/>
</dbReference>
<comment type="caution">
    <text evidence="13">The sequence shown here is derived from an EMBL/GenBank/DDBJ whole genome shotgun (WGS) entry which is preliminary data.</text>
</comment>
<feature type="transmembrane region" description="Helical" evidence="10">
    <location>
        <begin position="921"/>
        <end position="943"/>
    </location>
</feature>
<dbReference type="InterPro" id="IPR003439">
    <property type="entry name" value="ABC_transporter-like_ATP-bd"/>
</dbReference>